<keyword evidence="1" id="KW-1133">Transmembrane helix</keyword>
<dbReference type="InterPro" id="IPR001763">
    <property type="entry name" value="Rhodanese-like_dom"/>
</dbReference>
<dbReference type="PANTHER" id="PTHR43031:SF18">
    <property type="entry name" value="RHODANESE-RELATED SULFURTRANSFERASES"/>
    <property type="match status" value="1"/>
</dbReference>
<dbReference type="CDD" id="cd00158">
    <property type="entry name" value="RHOD"/>
    <property type="match status" value="1"/>
</dbReference>
<dbReference type="Gene3D" id="3.40.250.10">
    <property type="entry name" value="Rhodanese-like domain"/>
    <property type="match status" value="1"/>
</dbReference>
<evidence type="ECO:0000313" key="3">
    <source>
        <dbReference type="EMBL" id="OZY87257.1"/>
    </source>
</evidence>
<proteinExistence type="predicted"/>
<protein>
    <submittedName>
        <fullName evidence="3">Sulfurtransferase</fullName>
    </submittedName>
</protein>
<feature type="domain" description="Rhodanese" evidence="2">
    <location>
        <begin position="46"/>
        <end position="135"/>
    </location>
</feature>
<dbReference type="SUPFAM" id="SSF52821">
    <property type="entry name" value="Rhodanese/Cell cycle control phosphatase"/>
    <property type="match status" value="1"/>
</dbReference>
<keyword evidence="4" id="KW-1185">Reference proteome</keyword>
<sequence length="137" mass="15248">MDFFVFVSHEWLLVTTLIVLIYIYVWRDRIKSGRPVSPHEVTRLVNEGNAVLVDLRDSAEFKAGHIVGAINVPYAKLTKESTEVASYKDKTIILIDKLGQHAGAVGRFLGKEGFDVRRLGGGIAEWQAQSLPLVKGK</sequence>
<name>A0A266QBK9_9GAMM</name>
<dbReference type="EMBL" id="NHNI01000001">
    <property type="protein sequence ID" value="OZY87257.1"/>
    <property type="molecule type" value="Genomic_DNA"/>
</dbReference>
<dbReference type="PANTHER" id="PTHR43031">
    <property type="entry name" value="FAD-DEPENDENT OXIDOREDUCTASE"/>
    <property type="match status" value="1"/>
</dbReference>
<dbReference type="AlphaFoldDB" id="A0A266QBK9"/>
<dbReference type="PROSITE" id="PS50206">
    <property type="entry name" value="RHODANESE_3"/>
    <property type="match status" value="1"/>
</dbReference>
<evidence type="ECO:0000256" key="1">
    <source>
        <dbReference type="SAM" id="Phobius"/>
    </source>
</evidence>
<dbReference type="InterPro" id="IPR050229">
    <property type="entry name" value="GlpE_sulfurtransferase"/>
</dbReference>
<dbReference type="Proteomes" id="UP000216101">
    <property type="component" value="Unassembled WGS sequence"/>
</dbReference>
<dbReference type="SMART" id="SM00450">
    <property type="entry name" value="RHOD"/>
    <property type="match status" value="1"/>
</dbReference>
<feature type="transmembrane region" description="Helical" evidence="1">
    <location>
        <begin position="6"/>
        <end position="25"/>
    </location>
</feature>
<dbReference type="InterPro" id="IPR036873">
    <property type="entry name" value="Rhodanese-like_dom_sf"/>
</dbReference>
<dbReference type="STRING" id="1209072.GCA_000766945_03642"/>
<gene>
    <name evidence="3" type="ORF">CBP51_09835</name>
</gene>
<evidence type="ECO:0000259" key="2">
    <source>
        <dbReference type="PROSITE" id="PS50206"/>
    </source>
</evidence>
<dbReference type="Pfam" id="PF00581">
    <property type="entry name" value="Rhodanese"/>
    <property type="match status" value="1"/>
</dbReference>
<organism evidence="3 4">
    <name type="scientific">Cellvibrio mixtus</name>
    <dbReference type="NCBI Taxonomy" id="39650"/>
    <lineage>
        <taxon>Bacteria</taxon>
        <taxon>Pseudomonadati</taxon>
        <taxon>Pseudomonadota</taxon>
        <taxon>Gammaproteobacteria</taxon>
        <taxon>Cellvibrionales</taxon>
        <taxon>Cellvibrionaceae</taxon>
        <taxon>Cellvibrio</taxon>
    </lineage>
</organism>
<accession>A0A266QBK9</accession>
<keyword evidence="1" id="KW-0472">Membrane</keyword>
<evidence type="ECO:0000313" key="4">
    <source>
        <dbReference type="Proteomes" id="UP000216101"/>
    </source>
</evidence>
<dbReference type="GO" id="GO:0016740">
    <property type="term" value="F:transferase activity"/>
    <property type="evidence" value="ECO:0007669"/>
    <property type="project" value="UniProtKB-KW"/>
</dbReference>
<dbReference type="RefSeq" id="WP_094984710.1">
    <property type="nucleotide sequence ID" value="NZ_NHNI01000001.1"/>
</dbReference>
<keyword evidence="1" id="KW-0812">Transmembrane</keyword>
<comment type="caution">
    <text evidence="3">The sequence shown here is derived from an EMBL/GenBank/DDBJ whole genome shotgun (WGS) entry which is preliminary data.</text>
</comment>
<keyword evidence="3" id="KW-0808">Transferase</keyword>
<reference evidence="4" key="1">
    <citation type="submission" date="2017-05" db="EMBL/GenBank/DDBJ databases">
        <authorList>
            <person name="Barney B.M."/>
        </authorList>
    </citation>
    <scope>NUCLEOTIDE SEQUENCE [LARGE SCALE GENOMIC DNA]</scope>
    <source>
        <strain evidence="4">PSBB022</strain>
    </source>
</reference>